<feature type="transmembrane region" description="Helical" evidence="1">
    <location>
        <begin position="81"/>
        <end position="106"/>
    </location>
</feature>
<dbReference type="PROSITE" id="PS50930">
    <property type="entry name" value="HTH_LYTTR"/>
    <property type="match status" value="1"/>
</dbReference>
<feature type="transmembrane region" description="Helical" evidence="1">
    <location>
        <begin position="50"/>
        <end position="69"/>
    </location>
</feature>
<dbReference type="EMBL" id="JAVRHR010000006">
    <property type="protein sequence ID" value="MDT0608512.1"/>
    <property type="molecule type" value="Genomic_DNA"/>
</dbReference>
<evidence type="ECO:0000313" key="3">
    <source>
        <dbReference type="EMBL" id="MDT0608512.1"/>
    </source>
</evidence>
<feature type="transmembrane region" description="Helical" evidence="1">
    <location>
        <begin position="126"/>
        <end position="143"/>
    </location>
</feature>
<sequence length="285" mass="33416">MKVNLRISIIAFLYFAALIAFETGQQHFYINRFNLPGNDEVSFWYLIKNHAVRWGIWTITAIPLTNYVLKNPLRSFNLALLKHYFFWVLSTLIFTLIAISLYQLWFDENNITDFKEYFSFFSYQKGALFVNAYIGIIVLLTLLQNLKLLDATFIELSDLKSNHEELLRQGLEDSTPLIQIRIGNNIKNVLLSNVIWIQSDDYCVRIHTQEGSYHLRKSMKAIEEELSDRGFIRIHRKYIVNRLEIDSINFSKESYVQLKNGINLIIAQNRIPKVKAYLKKEGFSA</sequence>
<dbReference type="InterPro" id="IPR046947">
    <property type="entry name" value="LytR-like"/>
</dbReference>
<dbReference type="InterPro" id="IPR007492">
    <property type="entry name" value="LytTR_DNA-bd_dom"/>
</dbReference>
<keyword evidence="4" id="KW-1185">Reference proteome</keyword>
<gene>
    <name evidence="3" type="ORF">RM706_15850</name>
</gene>
<name>A0ABU3AEA5_9FLAO</name>
<keyword evidence="1" id="KW-0812">Transmembrane</keyword>
<proteinExistence type="predicted"/>
<accession>A0ABU3AEA5</accession>
<keyword evidence="3" id="KW-0238">DNA-binding</keyword>
<organism evidence="3 4">
    <name type="scientific">Croceitalea rosinachiae</name>
    <dbReference type="NCBI Taxonomy" id="3075596"/>
    <lineage>
        <taxon>Bacteria</taxon>
        <taxon>Pseudomonadati</taxon>
        <taxon>Bacteroidota</taxon>
        <taxon>Flavobacteriia</taxon>
        <taxon>Flavobacteriales</taxon>
        <taxon>Flavobacteriaceae</taxon>
        <taxon>Croceitalea</taxon>
    </lineage>
</organism>
<dbReference type="RefSeq" id="WP_311353247.1">
    <property type="nucleotide sequence ID" value="NZ_JAVRHR010000006.1"/>
</dbReference>
<evidence type="ECO:0000256" key="1">
    <source>
        <dbReference type="SAM" id="Phobius"/>
    </source>
</evidence>
<keyword evidence="1" id="KW-1133">Transmembrane helix</keyword>
<comment type="caution">
    <text evidence="3">The sequence shown here is derived from an EMBL/GenBank/DDBJ whole genome shotgun (WGS) entry which is preliminary data.</text>
</comment>
<evidence type="ECO:0000259" key="2">
    <source>
        <dbReference type="PROSITE" id="PS50930"/>
    </source>
</evidence>
<dbReference type="Gene3D" id="2.40.50.1020">
    <property type="entry name" value="LytTr DNA-binding domain"/>
    <property type="match status" value="1"/>
</dbReference>
<dbReference type="SMART" id="SM00850">
    <property type="entry name" value="LytTR"/>
    <property type="match status" value="1"/>
</dbReference>
<dbReference type="Pfam" id="PF04397">
    <property type="entry name" value="LytTR"/>
    <property type="match status" value="1"/>
</dbReference>
<protein>
    <submittedName>
        <fullName evidence="3">LytTR family DNA-binding domain-containing protein</fullName>
    </submittedName>
</protein>
<dbReference type="PANTHER" id="PTHR37299">
    <property type="entry name" value="TRANSCRIPTIONAL REGULATOR-RELATED"/>
    <property type="match status" value="1"/>
</dbReference>
<dbReference type="GO" id="GO:0003677">
    <property type="term" value="F:DNA binding"/>
    <property type="evidence" value="ECO:0007669"/>
    <property type="project" value="UniProtKB-KW"/>
</dbReference>
<keyword evidence="1" id="KW-0472">Membrane</keyword>
<evidence type="ECO:0000313" key="4">
    <source>
        <dbReference type="Proteomes" id="UP001255246"/>
    </source>
</evidence>
<dbReference type="Proteomes" id="UP001255246">
    <property type="component" value="Unassembled WGS sequence"/>
</dbReference>
<reference evidence="3 4" key="1">
    <citation type="submission" date="2023-09" db="EMBL/GenBank/DDBJ databases">
        <authorList>
            <person name="Rey-Velasco X."/>
        </authorList>
    </citation>
    <scope>NUCLEOTIDE SEQUENCE [LARGE SCALE GENOMIC DNA]</scope>
    <source>
        <strain evidence="3 4">F388</strain>
    </source>
</reference>
<dbReference type="PANTHER" id="PTHR37299:SF1">
    <property type="entry name" value="STAGE 0 SPORULATION PROTEIN A HOMOLOG"/>
    <property type="match status" value="1"/>
</dbReference>
<feature type="domain" description="HTH LytTR-type" evidence="2">
    <location>
        <begin position="178"/>
        <end position="280"/>
    </location>
</feature>